<feature type="transmembrane region" description="Helical" evidence="5">
    <location>
        <begin position="198"/>
        <end position="228"/>
    </location>
</feature>
<dbReference type="PROSITE" id="PS51257">
    <property type="entry name" value="PROKAR_LIPOPROTEIN"/>
    <property type="match status" value="1"/>
</dbReference>
<dbReference type="InterPro" id="IPR051533">
    <property type="entry name" value="WaaL-like"/>
</dbReference>
<evidence type="ECO:0000256" key="2">
    <source>
        <dbReference type="ARBA" id="ARBA00022692"/>
    </source>
</evidence>
<gene>
    <name evidence="7" type="ORF">I5L79_05435</name>
</gene>
<dbReference type="PANTHER" id="PTHR37422">
    <property type="entry name" value="TEICHURONIC ACID BIOSYNTHESIS PROTEIN TUAE"/>
    <property type="match status" value="1"/>
</dbReference>
<reference evidence="7 8" key="1">
    <citation type="submission" date="2020-11" db="EMBL/GenBank/DDBJ databases">
        <title>Hymenobacter sp.</title>
        <authorList>
            <person name="Kim M.K."/>
        </authorList>
    </citation>
    <scope>NUCLEOTIDE SEQUENCE [LARGE SCALE GENOMIC DNA]</scope>
    <source>
        <strain evidence="7 8">BT594</strain>
    </source>
</reference>
<dbReference type="Proteomes" id="UP000601099">
    <property type="component" value="Unassembled WGS sequence"/>
</dbReference>
<evidence type="ECO:0000259" key="6">
    <source>
        <dbReference type="Pfam" id="PF04932"/>
    </source>
</evidence>
<protein>
    <submittedName>
        <fullName evidence="7">O-antigen ligase family protein</fullName>
    </submittedName>
</protein>
<evidence type="ECO:0000313" key="8">
    <source>
        <dbReference type="Proteomes" id="UP000601099"/>
    </source>
</evidence>
<keyword evidence="3 5" id="KW-1133">Transmembrane helix</keyword>
<dbReference type="EMBL" id="JADWYK010000002">
    <property type="protein sequence ID" value="MBG8552976.1"/>
    <property type="molecule type" value="Genomic_DNA"/>
</dbReference>
<evidence type="ECO:0000256" key="5">
    <source>
        <dbReference type="SAM" id="Phobius"/>
    </source>
</evidence>
<keyword evidence="7" id="KW-0436">Ligase</keyword>
<dbReference type="RefSeq" id="WP_196953985.1">
    <property type="nucleotide sequence ID" value="NZ_JADWYK010000002.1"/>
</dbReference>
<feature type="transmembrane region" description="Helical" evidence="5">
    <location>
        <begin position="240"/>
        <end position="261"/>
    </location>
</feature>
<feature type="transmembrane region" description="Helical" evidence="5">
    <location>
        <begin position="396"/>
        <end position="414"/>
    </location>
</feature>
<keyword evidence="4 5" id="KW-0472">Membrane</keyword>
<organism evidence="7 8">
    <name type="scientific">Hymenobacter guriensis</name>
    <dbReference type="NCBI Taxonomy" id="2793065"/>
    <lineage>
        <taxon>Bacteria</taxon>
        <taxon>Pseudomonadati</taxon>
        <taxon>Bacteroidota</taxon>
        <taxon>Cytophagia</taxon>
        <taxon>Cytophagales</taxon>
        <taxon>Hymenobacteraceae</taxon>
        <taxon>Hymenobacter</taxon>
    </lineage>
</organism>
<name>A0ABS0KYQ5_9BACT</name>
<evidence type="ECO:0000256" key="4">
    <source>
        <dbReference type="ARBA" id="ARBA00023136"/>
    </source>
</evidence>
<dbReference type="PANTHER" id="PTHR37422:SF13">
    <property type="entry name" value="LIPOPOLYSACCHARIDE BIOSYNTHESIS PROTEIN PA4999-RELATED"/>
    <property type="match status" value="1"/>
</dbReference>
<feature type="transmembrane region" description="Helical" evidence="5">
    <location>
        <begin position="125"/>
        <end position="145"/>
    </location>
</feature>
<evidence type="ECO:0000256" key="3">
    <source>
        <dbReference type="ARBA" id="ARBA00022989"/>
    </source>
</evidence>
<feature type="transmembrane region" description="Helical" evidence="5">
    <location>
        <begin position="71"/>
        <end position="89"/>
    </location>
</feature>
<comment type="caution">
    <text evidence="7">The sequence shown here is derived from an EMBL/GenBank/DDBJ whole genome shotgun (WGS) entry which is preliminary data.</text>
</comment>
<feature type="transmembrane region" description="Helical" evidence="5">
    <location>
        <begin position="343"/>
        <end position="363"/>
    </location>
</feature>
<comment type="subcellular location">
    <subcellularLocation>
        <location evidence="1">Membrane</location>
        <topology evidence="1">Multi-pass membrane protein</topology>
    </subcellularLocation>
</comment>
<evidence type="ECO:0000256" key="1">
    <source>
        <dbReference type="ARBA" id="ARBA00004141"/>
    </source>
</evidence>
<keyword evidence="2 5" id="KW-0812">Transmembrane</keyword>
<sequence length="427" mass="47759">MMNRHLPWIFRLYGRGQLSQYLLLLACVAGVAGLLASRALVAISPLVGIAAVLANPALRQEWGRYRRLRTAWFPALLYLFWWVSALYTSDWPVWRHEVYRQLPLLALPLAFGLSVPLSGRQRYGVGLLFVAGTALVALGTLREYFRQYTHANELFALGQNLPSITGIFHIHFSVMLALAACFGWLLGQEPGAAGWQRVLAVGSAAVCVLVLHMLAYRTGLFVFYATLLLRAGVLVARRRWLLGAGLLVLLVLGPLVAYHTLLPVRNRVAASLYDLEQFTLRHDINDYSLSKRLAAWHTALAVSRQHPWVGAAPADVRQAMQAQYARQSFGLRPVNQVMVHNQYLHQLVGGGIVGLALWLLMLFGPMVQPGQWQNAYVYHFLTLHAVAMLTDSLLELQISFNLFVFCYGFLLVAAERRQQMDPMADSA</sequence>
<dbReference type="Pfam" id="PF04932">
    <property type="entry name" value="Wzy_C"/>
    <property type="match status" value="1"/>
</dbReference>
<keyword evidence="8" id="KW-1185">Reference proteome</keyword>
<accession>A0ABS0KYQ5</accession>
<dbReference type="InterPro" id="IPR007016">
    <property type="entry name" value="O-antigen_ligase-rel_domated"/>
</dbReference>
<evidence type="ECO:0000313" key="7">
    <source>
        <dbReference type="EMBL" id="MBG8552976.1"/>
    </source>
</evidence>
<feature type="transmembrane region" description="Helical" evidence="5">
    <location>
        <begin position="21"/>
        <end position="51"/>
    </location>
</feature>
<feature type="domain" description="O-antigen ligase-related" evidence="6">
    <location>
        <begin position="205"/>
        <end position="359"/>
    </location>
</feature>
<dbReference type="GO" id="GO:0016874">
    <property type="term" value="F:ligase activity"/>
    <property type="evidence" value="ECO:0007669"/>
    <property type="project" value="UniProtKB-KW"/>
</dbReference>
<feature type="transmembrane region" description="Helical" evidence="5">
    <location>
        <begin position="101"/>
        <end position="119"/>
    </location>
</feature>
<feature type="transmembrane region" description="Helical" evidence="5">
    <location>
        <begin position="166"/>
        <end position="186"/>
    </location>
</feature>
<proteinExistence type="predicted"/>